<dbReference type="OrthoDB" id="2741261at2759"/>
<evidence type="ECO:0000313" key="2">
    <source>
        <dbReference type="Proteomes" id="UP000092993"/>
    </source>
</evidence>
<reference evidence="1 2" key="1">
    <citation type="submission" date="2016-03" db="EMBL/GenBank/DDBJ databases">
        <title>Whole genome sequencing of Grifola frondosa 9006-11.</title>
        <authorList>
            <person name="Min B."/>
            <person name="Park H."/>
            <person name="Kim J.-G."/>
            <person name="Cho H."/>
            <person name="Oh Y.-L."/>
            <person name="Kong W.-S."/>
            <person name="Choi I.-G."/>
        </authorList>
    </citation>
    <scope>NUCLEOTIDE SEQUENCE [LARGE SCALE GENOMIC DNA]</scope>
    <source>
        <strain evidence="1 2">9006-11</strain>
    </source>
</reference>
<sequence>MLQCLASVLRRWSVQNKYEPATNHNDLPGYTEIWARRRDLPGYSWICLSGLFTGVNYPTRTAKSGGDWTFRDLHAFNISIVDQPFATFFDTPDLPDLPTNLRAFADTPNRAAAAQAADIDTYKLLYYLELATFPKIGLEPAVDSFAEKLLETIGYAPGYRITLSHQFLPLECAGRCTTRVDVFVCDLDNIIYLLVQHDRGIEDLSDPEPPLIAAALTAYQRNNNTRVRELRLPALDEITFPGITLVGTFPTFYKIRVTAALNTAVICADYPLTATIVDRYIPRIPHDQSEGMTPVDSREVILRHFEAFKRFVV</sequence>
<organism evidence="1 2">
    <name type="scientific">Grifola frondosa</name>
    <name type="common">Maitake</name>
    <name type="synonym">Polyporus frondosus</name>
    <dbReference type="NCBI Taxonomy" id="5627"/>
    <lineage>
        <taxon>Eukaryota</taxon>
        <taxon>Fungi</taxon>
        <taxon>Dikarya</taxon>
        <taxon>Basidiomycota</taxon>
        <taxon>Agaricomycotina</taxon>
        <taxon>Agaricomycetes</taxon>
        <taxon>Polyporales</taxon>
        <taxon>Grifolaceae</taxon>
        <taxon>Grifola</taxon>
    </lineage>
</organism>
<dbReference type="AlphaFoldDB" id="A0A1C7MLB3"/>
<dbReference type="Proteomes" id="UP000092993">
    <property type="component" value="Unassembled WGS sequence"/>
</dbReference>
<proteinExistence type="predicted"/>
<comment type="caution">
    <text evidence="1">The sequence shown here is derived from an EMBL/GenBank/DDBJ whole genome shotgun (WGS) entry which is preliminary data.</text>
</comment>
<dbReference type="EMBL" id="LUGG01000002">
    <property type="protein sequence ID" value="OBZ77655.1"/>
    <property type="molecule type" value="Genomic_DNA"/>
</dbReference>
<gene>
    <name evidence="1" type="ORF">A0H81_02782</name>
</gene>
<evidence type="ECO:0000313" key="1">
    <source>
        <dbReference type="EMBL" id="OBZ77655.1"/>
    </source>
</evidence>
<name>A0A1C7MLB3_GRIFR</name>
<accession>A0A1C7MLB3</accession>
<protein>
    <submittedName>
        <fullName evidence="1">Uncharacterized protein</fullName>
    </submittedName>
</protein>
<keyword evidence="2" id="KW-1185">Reference proteome</keyword>